<evidence type="ECO:0000259" key="2">
    <source>
        <dbReference type="Pfam" id="PF15257"/>
    </source>
</evidence>
<feature type="region of interest" description="Disordered" evidence="1">
    <location>
        <begin position="763"/>
        <end position="795"/>
    </location>
</feature>
<feature type="region of interest" description="Disordered" evidence="1">
    <location>
        <begin position="256"/>
        <end position="613"/>
    </location>
</feature>
<dbReference type="Pfam" id="PF15257">
    <property type="entry name" value="DUF4590"/>
    <property type="match status" value="1"/>
</dbReference>
<dbReference type="EMBL" id="VZSG01000367">
    <property type="protein sequence ID" value="NWX88253.1"/>
    <property type="molecule type" value="Genomic_DNA"/>
</dbReference>
<feature type="compositionally biased region" description="Basic and acidic residues" evidence="1">
    <location>
        <begin position="578"/>
        <end position="613"/>
    </location>
</feature>
<organism evidence="3 4">
    <name type="scientific">Nothoprocta pentlandii</name>
    <dbReference type="NCBI Taxonomy" id="2585814"/>
    <lineage>
        <taxon>Eukaryota</taxon>
        <taxon>Metazoa</taxon>
        <taxon>Chordata</taxon>
        <taxon>Craniata</taxon>
        <taxon>Vertebrata</taxon>
        <taxon>Euteleostomi</taxon>
        <taxon>Archelosauria</taxon>
        <taxon>Archosauria</taxon>
        <taxon>Dinosauria</taxon>
        <taxon>Saurischia</taxon>
        <taxon>Theropoda</taxon>
        <taxon>Coelurosauria</taxon>
        <taxon>Aves</taxon>
        <taxon>Palaeognathae</taxon>
        <taxon>Tinamiformes</taxon>
        <taxon>Tinamidae</taxon>
        <taxon>Nothoprocta</taxon>
    </lineage>
</organism>
<dbReference type="InterPro" id="IPR048257">
    <property type="entry name" value="DUF4590"/>
</dbReference>
<feature type="non-terminal residue" evidence="3">
    <location>
        <position position="1"/>
    </location>
</feature>
<evidence type="ECO:0000313" key="3">
    <source>
        <dbReference type="EMBL" id="NWX88253.1"/>
    </source>
</evidence>
<feature type="compositionally biased region" description="Low complexity" evidence="1">
    <location>
        <begin position="424"/>
        <end position="435"/>
    </location>
</feature>
<feature type="compositionally biased region" description="Basic and acidic residues" evidence="1">
    <location>
        <begin position="326"/>
        <end position="346"/>
    </location>
</feature>
<reference evidence="3 4" key="1">
    <citation type="submission" date="2019-09" db="EMBL/GenBank/DDBJ databases">
        <title>Bird 10,000 Genomes (B10K) Project - Family phase.</title>
        <authorList>
            <person name="Zhang G."/>
        </authorList>
    </citation>
    <scope>NUCLEOTIDE SEQUENCE [LARGE SCALE GENOMIC DNA]</scope>
    <source>
        <strain evidence="3">B10K-MSB-04</strain>
    </source>
</reference>
<feature type="compositionally biased region" description="Basic and acidic residues" evidence="1">
    <location>
        <begin position="256"/>
        <end position="269"/>
    </location>
</feature>
<evidence type="ECO:0000313" key="4">
    <source>
        <dbReference type="Proteomes" id="UP000538817"/>
    </source>
</evidence>
<feature type="compositionally biased region" description="Acidic residues" evidence="1">
    <location>
        <begin position="566"/>
        <end position="577"/>
    </location>
</feature>
<feature type="compositionally biased region" description="Basic and acidic residues" evidence="1">
    <location>
        <begin position="536"/>
        <end position="553"/>
    </location>
</feature>
<feature type="compositionally biased region" description="Acidic residues" evidence="1">
    <location>
        <begin position="347"/>
        <end position="359"/>
    </location>
</feature>
<feature type="compositionally biased region" description="Basic and acidic residues" evidence="1">
    <location>
        <begin position="708"/>
        <end position="728"/>
    </location>
</feature>
<feature type="region of interest" description="Disordered" evidence="1">
    <location>
        <begin position="707"/>
        <end position="736"/>
    </location>
</feature>
<dbReference type="PANTHER" id="PTHR23034">
    <property type="entry name" value="GLUTAMATE-RICH PROTEIN 3"/>
    <property type="match status" value="1"/>
</dbReference>
<feature type="compositionally biased region" description="Basic and acidic residues" evidence="1">
    <location>
        <begin position="406"/>
        <end position="423"/>
    </location>
</feature>
<proteinExistence type="predicted"/>
<feature type="compositionally biased region" description="Acidic residues" evidence="1">
    <location>
        <begin position="482"/>
        <end position="499"/>
    </location>
</feature>
<feature type="compositionally biased region" description="Basic and acidic residues" evidence="1">
    <location>
        <begin position="447"/>
        <end position="458"/>
    </location>
</feature>
<feature type="compositionally biased region" description="Basic and acidic residues" evidence="1">
    <location>
        <begin position="763"/>
        <end position="774"/>
    </location>
</feature>
<dbReference type="PANTHER" id="PTHR23034:SF2">
    <property type="entry name" value="GLUTAMATE-RICH PROTEIN 3"/>
    <property type="match status" value="1"/>
</dbReference>
<feature type="compositionally biased region" description="Polar residues" evidence="1">
    <location>
        <begin position="360"/>
        <end position="373"/>
    </location>
</feature>
<feature type="domain" description="DUF4590" evidence="2">
    <location>
        <begin position="150"/>
        <end position="261"/>
    </location>
</feature>
<accession>A0A7K6ZXB4</accession>
<feature type="region of interest" description="Disordered" evidence="1">
    <location>
        <begin position="90"/>
        <end position="110"/>
    </location>
</feature>
<protein>
    <submittedName>
        <fullName evidence="3">ERIC3 protein</fullName>
    </submittedName>
</protein>
<name>A0A7K6ZXB4_9AVES</name>
<keyword evidence="4" id="KW-1185">Reference proteome</keyword>
<dbReference type="AlphaFoldDB" id="A0A7K6ZXB4"/>
<comment type="caution">
    <text evidence="3">The sequence shown here is derived from an EMBL/GenBank/DDBJ whole genome shotgun (WGS) entry which is preliminary data.</text>
</comment>
<evidence type="ECO:0000256" key="1">
    <source>
        <dbReference type="SAM" id="MobiDB-lite"/>
    </source>
</evidence>
<feature type="compositionally biased region" description="Polar residues" evidence="1">
    <location>
        <begin position="389"/>
        <end position="400"/>
    </location>
</feature>
<feature type="non-terminal residue" evidence="3">
    <location>
        <position position="966"/>
    </location>
</feature>
<sequence>TAASRPNTAPGNLQGPRQHQPLGSAAAVQNISDLKRRSPTLDNDQQFASGGEKSQLRFMNSIEYVAGMSPYRLPIINNYVIPVPPPPLQAGGRSVKTGRNGMPRRRRFRPTTAPNDLEQLLTKNSEKFHRPSIRSNALVTMIFLGKGVRLSHDVADFRDEIKVYQQHCGGENLCVYKGKLLEGETFQFISRRHHGFPFSLTFFLNGMQVDRLSSCCEYKHQKHSRLGGRHGYFGFLNVERASPCYRCIIAMGLDKKPSPPKRKTEEGSGEKAAGLRGAGVPGEPSESHAEQKVGQDPMVAVSSCPGARVEPVEGTTETGEQYTRAGMKELSHHEIEDSQEDMGKNDYDEDFEADEDVNEEGQTSDQMSGMSKSSTDDEKENLDLEEQSRNSAQKAVQATDSEQDENDGRSDSTSDSSKQDRRSVLCSSSMSTLYSSEDDSAENFKNNIKDNEECDTKRPAGSIAHTGCGSENGKNDRSGMEDNPETFALEEEGIDDAEERETARVNTDFFHESVMAMQHQPPKVSGQLEHAGSVESDTREDGEKAAHNGKEDVLVSLESRVMEVEDRSEESPQSDEGGDCKSAQEKITDAIEDDHHVKPELEPNDSRADEKKKNLTGTELALSEAPDGASLTEETRTLEIQKAEEQVVQEGQMMGEKQVLEKEDFVAEEVGACSEEVGQKTTLEGDLLSQEDTVTGMLVEAQLAVEKSAPEEERAMTEEDSKEEETGRGGEVPFGEQGVLKDAEALEGAEVLGAAVWRGREVDGARPEEHRAEQDAVQGASEAEEVLSESVAEAGEAVEEGGVAGKEVVEVAVAEGQEAVGDTKLAEELVGEVGPEAEDAGEEAASEGQEAVKKLGALLEASGEMDLCTEAAAPGREELKKSSEFSQLEAAGEEGMEAGKAAWRAAVSNMDEPSDIGESSLLRAGAAAEEAEGCSERGHSDGLDAVPGCNRISPLSLPTAPRCCFL</sequence>
<feature type="compositionally biased region" description="Polar residues" evidence="1">
    <location>
        <begin position="1"/>
        <end position="17"/>
    </location>
</feature>
<dbReference type="Proteomes" id="UP000538817">
    <property type="component" value="Unassembled WGS sequence"/>
</dbReference>
<dbReference type="InterPro" id="IPR027962">
    <property type="entry name" value="ERICH3"/>
</dbReference>
<feature type="region of interest" description="Disordered" evidence="1">
    <location>
        <begin position="1"/>
        <end position="25"/>
    </location>
</feature>
<gene>
    <name evidence="3" type="primary">Erich3</name>
    <name evidence="3" type="ORF">NOTPEN_R14443</name>
</gene>